<comment type="caution">
    <text evidence="1">The sequence shown here is derived from an EMBL/GenBank/DDBJ whole genome shotgun (WGS) entry which is preliminary data.</text>
</comment>
<dbReference type="AlphaFoldDB" id="A0A843VCJ2"/>
<reference evidence="1" key="1">
    <citation type="submission" date="2017-07" db="EMBL/GenBank/DDBJ databases">
        <title>Taro Niue Genome Assembly and Annotation.</title>
        <authorList>
            <person name="Atibalentja N."/>
            <person name="Keating K."/>
            <person name="Fields C.J."/>
        </authorList>
    </citation>
    <scope>NUCLEOTIDE SEQUENCE</scope>
    <source>
        <strain evidence="1">Niue_2</strain>
        <tissue evidence="1">Leaf</tissue>
    </source>
</reference>
<name>A0A843VCJ2_COLES</name>
<evidence type="ECO:0000313" key="1">
    <source>
        <dbReference type="EMBL" id="MQL94038.1"/>
    </source>
</evidence>
<accession>A0A843VCJ2</accession>
<proteinExistence type="predicted"/>
<evidence type="ECO:0000313" key="2">
    <source>
        <dbReference type="Proteomes" id="UP000652761"/>
    </source>
</evidence>
<protein>
    <submittedName>
        <fullName evidence="1">Uncharacterized protein</fullName>
    </submittedName>
</protein>
<dbReference type="EMBL" id="NMUH01001624">
    <property type="protein sequence ID" value="MQL94038.1"/>
    <property type="molecule type" value="Genomic_DNA"/>
</dbReference>
<organism evidence="1 2">
    <name type="scientific">Colocasia esculenta</name>
    <name type="common">Wild taro</name>
    <name type="synonym">Arum esculentum</name>
    <dbReference type="NCBI Taxonomy" id="4460"/>
    <lineage>
        <taxon>Eukaryota</taxon>
        <taxon>Viridiplantae</taxon>
        <taxon>Streptophyta</taxon>
        <taxon>Embryophyta</taxon>
        <taxon>Tracheophyta</taxon>
        <taxon>Spermatophyta</taxon>
        <taxon>Magnoliopsida</taxon>
        <taxon>Liliopsida</taxon>
        <taxon>Araceae</taxon>
        <taxon>Aroideae</taxon>
        <taxon>Colocasieae</taxon>
        <taxon>Colocasia</taxon>
    </lineage>
</organism>
<sequence length="78" mass="8850">MMDITQPGHEDYHGLNRCRQDWQVTSVHVELIFRVANSFILSALSTSSRARSHTSLARANSFSADSISLLTFIEYKSF</sequence>
<dbReference type="Proteomes" id="UP000652761">
    <property type="component" value="Unassembled WGS sequence"/>
</dbReference>
<gene>
    <name evidence="1" type="ORF">Taro_026690</name>
</gene>
<keyword evidence="2" id="KW-1185">Reference proteome</keyword>